<dbReference type="GO" id="GO:0007019">
    <property type="term" value="P:microtubule depolymerization"/>
    <property type="evidence" value="ECO:0007669"/>
    <property type="project" value="TreeGrafter"/>
</dbReference>
<keyword evidence="5" id="KW-0067">ATP-binding</keyword>
<evidence type="ECO:0000256" key="2">
    <source>
        <dbReference type="ARBA" id="ARBA00022490"/>
    </source>
</evidence>
<comment type="subcellular location">
    <subcellularLocation>
        <location evidence="1">Cytoplasm</location>
        <location evidence="1">Cytoskeleton</location>
    </subcellularLocation>
</comment>
<reference evidence="10" key="2">
    <citation type="submission" date="2025-08" db="UniProtKB">
        <authorList>
            <consortium name="Ensembl"/>
        </authorList>
    </citation>
    <scope>IDENTIFICATION</scope>
</reference>
<comment type="caution">
    <text evidence="8">Lacks conserved residue(s) required for the propagation of feature annotation.</text>
</comment>
<dbReference type="Pfam" id="PF00225">
    <property type="entry name" value="Kinesin"/>
    <property type="match status" value="1"/>
</dbReference>
<sequence>PPALKEPNFPSLDHGCCSILSCPLCLNHRPNVMNSNTAAIKISRDQLLKLQFPHLLCVRKRPLIEEEVTAKESDIITIAEGGVITVQDPNPKFSNKGNRSFCYDHTFDKTTSNDTLHNVTTRPLVQAIFEQGIACCLSYSESSSGKTFTMAGNQPGETQDYSNGLYGLTARDIVYLNLQLEVYASFFEVYCEKVLDLLNNNNELQARKDRCHHVDVAGLHEIKAACTGDVLKLIKLGQKFRTTCLTLVNKRSSRSHAVFQLILRRQEELHGKLSLVDLVGCERATSARVDRQISLERTEINKNLLALRECVRALGKGKFHITFRDSKLTHIFEDFFTGSGQHHSPK</sequence>
<evidence type="ECO:0000256" key="6">
    <source>
        <dbReference type="ARBA" id="ARBA00023175"/>
    </source>
</evidence>
<keyword evidence="11" id="KW-1185">Reference proteome</keyword>
<comment type="similarity">
    <text evidence="8">Belongs to the TRAFAC class myosin-kinesin ATPase superfamily. Kinesin family.</text>
</comment>
<proteinExistence type="inferred from homology"/>
<dbReference type="SUPFAM" id="SSF52540">
    <property type="entry name" value="P-loop containing nucleoside triphosphate hydrolases"/>
    <property type="match status" value="1"/>
</dbReference>
<dbReference type="InterPro" id="IPR036961">
    <property type="entry name" value="Kinesin_motor_dom_sf"/>
</dbReference>
<keyword evidence="3" id="KW-0493">Microtubule</keyword>
<evidence type="ECO:0000256" key="7">
    <source>
        <dbReference type="ARBA" id="ARBA00023212"/>
    </source>
</evidence>
<dbReference type="InParanoid" id="A0A3Q1HU48"/>
<evidence type="ECO:0000256" key="1">
    <source>
        <dbReference type="ARBA" id="ARBA00004245"/>
    </source>
</evidence>
<evidence type="ECO:0000256" key="5">
    <source>
        <dbReference type="ARBA" id="ARBA00022840"/>
    </source>
</evidence>
<name>A0A3Q1HU48_ANATE</name>
<keyword evidence="4" id="KW-0547">Nucleotide-binding</keyword>
<evidence type="ECO:0000256" key="3">
    <source>
        <dbReference type="ARBA" id="ARBA00022701"/>
    </source>
</evidence>
<dbReference type="PROSITE" id="PS50067">
    <property type="entry name" value="KINESIN_MOTOR_2"/>
    <property type="match status" value="1"/>
</dbReference>
<dbReference type="GO" id="GO:0007018">
    <property type="term" value="P:microtubule-based movement"/>
    <property type="evidence" value="ECO:0007669"/>
    <property type="project" value="InterPro"/>
</dbReference>
<dbReference type="PANTHER" id="PTHR47971">
    <property type="entry name" value="KINESIN-RELATED PROTEIN 6"/>
    <property type="match status" value="1"/>
</dbReference>
<dbReference type="InterPro" id="IPR001752">
    <property type="entry name" value="Kinesin_motor_dom"/>
</dbReference>
<dbReference type="GO" id="GO:0005524">
    <property type="term" value="F:ATP binding"/>
    <property type="evidence" value="ECO:0007669"/>
    <property type="project" value="UniProtKB-KW"/>
</dbReference>
<dbReference type="Gene3D" id="3.40.850.10">
    <property type="entry name" value="Kinesin motor domain"/>
    <property type="match status" value="1"/>
</dbReference>
<dbReference type="PRINTS" id="PR00380">
    <property type="entry name" value="KINESINHEAVY"/>
</dbReference>
<evidence type="ECO:0000313" key="10">
    <source>
        <dbReference type="Ensembl" id="ENSATEP00000011260.3"/>
    </source>
</evidence>
<reference evidence="10" key="1">
    <citation type="submission" date="2021-04" db="EMBL/GenBank/DDBJ databases">
        <authorList>
            <consortium name="Wellcome Sanger Institute Data Sharing"/>
        </authorList>
    </citation>
    <scope>NUCLEOTIDE SEQUENCE [LARGE SCALE GENOMIC DNA]</scope>
</reference>
<keyword evidence="7" id="KW-0206">Cytoskeleton</keyword>
<evidence type="ECO:0000313" key="11">
    <source>
        <dbReference type="Proteomes" id="UP000265040"/>
    </source>
</evidence>
<dbReference type="GO" id="GO:0003777">
    <property type="term" value="F:microtubule motor activity"/>
    <property type="evidence" value="ECO:0007669"/>
    <property type="project" value="InterPro"/>
</dbReference>
<dbReference type="InterPro" id="IPR027640">
    <property type="entry name" value="Kinesin-like_fam"/>
</dbReference>
<dbReference type="GO" id="GO:0005874">
    <property type="term" value="C:microtubule"/>
    <property type="evidence" value="ECO:0007669"/>
    <property type="project" value="UniProtKB-KW"/>
</dbReference>
<protein>
    <recommendedName>
        <fullName evidence="9">Kinesin motor domain-containing protein</fullName>
    </recommendedName>
</protein>
<dbReference type="GeneTree" id="ENSGT00940000163180"/>
<dbReference type="PANTHER" id="PTHR47971:SF8">
    <property type="entry name" value="KINESIN-LIKE PROTEIN"/>
    <property type="match status" value="1"/>
</dbReference>
<evidence type="ECO:0000256" key="4">
    <source>
        <dbReference type="ARBA" id="ARBA00022741"/>
    </source>
</evidence>
<dbReference type="AlphaFoldDB" id="A0A3Q1HU48"/>
<evidence type="ECO:0000256" key="8">
    <source>
        <dbReference type="PROSITE-ProRule" id="PRU00283"/>
    </source>
</evidence>
<dbReference type="Proteomes" id="UP000265040">
    <property type="component" value="Chromosome 11"/>
</dbReference>
<keyword evidence="6" id="KW-0505">Motor protein</keyword>
<evidence type="ECO:0000259" key="9">
    <source>
        <dbReference type="PROSITE" id="PS50067"/>
    </source>
</evidence>
<organism evidence="10 11">
    <name type="scientific">Anabas testudineus</name>
    <name type="common">Climbing perch</name>
    <name type="synonym">Anthias testudineus</name>
    <dbReference type="NCBI Taxonomy" id="64144"/>
    <lineage>
        <taxon>Eukaryota</taxon>
        <taxon>Metazoa</taxon>
        <taxon>Chordata</taxon>
        <taxon>Craniata</taxon>
        <taxon>Vertebrata</taxon>
        <taxon>Euteleostomi</taxon>
        <taxon>Actinopterygii</taxon>
        <taxon>Neopterygii</taxon>
        <taxon>Teleostei</taxon>
        <taxon>Neoteleostei</taxon>
        <taxon>Acanthomorphata</taxon>
        <taxon>Anabantaria</taxon>
        <taxon>Anabantiformes</taxon>
        <taxon>Anabantoidei</taxon>
        <taxon>Anabantidae</taxon>
        <taxon>Anabas</taxon>
    </lineage>
</organism>
<accession>A0A3Q1HU48</accession>
<feature type="domain" description="Kinesin motor" evidence="9">
    <location>
        <begin position="53"/>
        <end position="346"/>
    </location>
</feature>
<keyword evidence="2" id="KW-0963">Cytoplasm</keyword>
<reference evidence="10" key="3">
    <citation type="submission" date="2025-09" db="UniProtKB">
        <authorList>
            <consortium name="Ensembl"/>
        </authorList>
    </citation>
    <scope>IDENTIFICATION</scope>
</reference>
<dbReference type="Ensembl" id="ENSATET00000011446.3">
    <property type="protein sequence ID" value="ENSATEP00000011260.3"/>
    <property type="gene ID" value="ENSATEG00000007837.3"/>
</dbReference>
<dbReference type="GO" id="GO:0008017">
    <property type="term" value="F:microtubule binding"/>
    <property type="evidence" value="ECO:0007669"/>
    <property type="project" value="InterPro"/>
</dbReference>
<dbReference type="InterPro" id="IPR027417">
    <property type="entry name" value="P-loop_NTPase"/>
</dbReference>
<dbReference type="SMART" id="SM00129">
    <property type="entry name" value="KISc"/>
    <property type="match status" value="1"/>
</dbReference>